<accession>A0A7G9A4Q7</accession>
<evidence type="ECO:0000313" key="1">
    <source>
        <dbReference type="EMBL" id="QNL31730.1"/>
    </source>
</evidence>
<name>A0A7G9A4Q7_9VIRU</name>
<protein>
    <submittedName>
        <fullName evidence="1">Uncharacterized protein</fullName>
    </submittedName>
</protein>
<sequence>MKAADRAVLRATARALQREIRGQLRKFKRGPTGTGGFQKAVKVYDLPPSGSLPLASFVRLGVPFMDAFEEGKNITGNPTLIILLNTGAAAGFKRITKGNSWSKVWEQIKGRVRLFPVATGTIIAVEINGQNVPIYKIQKAVTVPKKISFFETAEKLSAGMADEVLKLLEGGVV</sequence>
<reference evidence="1" key="1">
    <citation type="submission" date="2020-07" db="EMBL/GenBank/DDBJ databases">
        <title>Dissolved microcystin release linked to lysis of a Microcystis spp. bloom in Lake Erie (USA) attributed to a novel cyanophage.</title>
        <authorList>
            <person name="McKindles K.M."/>
            <person name="Manes M.A."/>
            <person name="DeMarco J.R."/>
            <person name="McClure A."/>
            <person name="McKay R.M."/>
            <person name="Davis T.W."/>
            <person name="Bullerjahn G.S."/>
        </authorList>
    </citation>
    <scope>NUCLEOTIDE SEQUENCE</scope>
</reference>
<proteinExistence type="predicted"/>
<dbReference type="EMBL" id="MT840189">
    <property type="protein sequence ID" value="QNL31730.1"/>
    <property type="molecule type" value="Genomic_DNA"/>
</dbReference>
<organism evidence="1">
    <name type="scientific">Bacteriophage sp</name>
    <dbReference type="NCBI Taxonomy" id="38018"/>
    <lineage>
        <taxon>Viruses</taxon>
    </lineage>
</organism>